<dbReference type="AlphaFoldDB" id="A0A7S0VBP4"/>
<accession>A0A7S0VBP4</accession>
<comment type="subcellular location">
    <subcellularLocation>
        <location evidence="1">Cytoplasm</location>
        <location evidence="1">Cytoskeleton</location>
        <location evidence="1">Cilium basal body</location>
    </subcellularLocation>
</comment>
<evidence type="ECO:0000313" key="6">
    <source>
        <dbReference type="EMBL" id="CAD8782530.1"/>
    </source>
</evidence>
<evidence type="ECO:0000256" key="4">
    <source>
        <dbReference type="ARBA" id="ARBA00023212"/>
    </source>
</evidence>
<evidence type="ECO:0000256" key="5">
    <source>
        <dbReference type="ARBA" id="ARBA00023273"/>
    </source>
</evidence>
<evidence type="ECO:0000256" key="1">
    <source>
        <dbReference type="ARBA" id="ARBA00004120"/>
    </source>
</evidence>
<name>A0A7S0VBP4_9CHLO</name>
<keyword evidence="5" id="KW-0966">Cell projection</keyword>
<dbReference type="PANTHER" id="PTHR12968:SF6">
    <property type="entry name" value="B9 DOMAIN-CONTAINING PROTEIN"/>
    <property type="match status" value="1"/>
</dbReference>
<sequence>MAEVHIIGQLLGATGFNSQNLFCKWGIVAGRNWELLEGNDQGQTHLDEAEDGEMVIWSHPLDVHFATCGLVGWPKIHFQIWSQDSYGRNDIMGYGFCHVPTTPGTHELSCATWVPEGSLGEKIRSFFLGGNPRLRAEEVVFTPQDRYRLRTTTSGLVHLSLSLMFKDFGKNHVQTG</sequence>
<evidence type="ECO:0000256" key="3">
    <source>
        <dbReference type="ARBA" id="ARBA00022794"/>
    </source>
</evidence>
<keyword evidence="4" id="KW-0206">Cytoskeleton</keyword>
<reference evidence="6" key="1">
    <citation type="submission" date="2021-01" db="EMBL/GenBank/DDBJ databases">
        <authorList>
            <person name="Corre E."/>
            <person name="Pelletier E."/>
            <person name="Niang G."/>
            <person name="Scheremetjew M."/>
            <person name="Finn R."/>
            <person name="Kale V."/>
            <person name="Holt S."/>
            <person name="Cochrane G."/>
            <person name="Meng A."/>
            <person name="Brown T."/>
            <person name="Cohen L."/>
        </authorList>
    </citation>
    <scope>NUCLEOTIDE SEQUENCE</scope>
    <source>
        <strain evidence="6">SAG 63-3</strain>
    </source>
</reference>
<organism evidence="6">
    <name type="scientific">Polytomella parva</name>
    <dbReference type="NCBI Taxonomy" id="51329"/>
    <lineage>
        <taxon>Eukaryota</taxon>
        <taxon>Viridiplantae</taxon>
        <taxon>Chlorophyta</taxon>
        <taxon>core chlorophytes</taxon>
        <taxon>Chlorophyceae</taxon>
        <taxon>CS clade</taxon>
        <taxon>Chlamydomonadales</taxon>
        <taxon>Chlamydomonadaceae</taxon>
        <taxon>Polytomella</taxon>
    </lineage>
</organism>
<evidence type="ECO:0000256" key="2">
    <source>
        <dbReference type="ARBA" id="ARBA00022490"/>
    </source>
</evidence>
<protein>
    <recommendedName>
        <fullName evidence="7">B9 domain-containing protein 2</fullName>
    </recommendedName>
</protein>
<keyword evidence="3" id="KW-0970">Cilium biogenesis/degradation</keyword>
<dbReference type="InterPro" id="IPR010796">
    <property type="entry name" value="C2_B9-type_dom"/>
</dbReference>
<proteinExistence type="predicted"/>
<dbReference type="GO" id="GO:0036038">
    <property type="term" value="C:MKS complex"/>
    <property type="evidence" value="ECO:0007669"/>
    <property type="project" value="TreeGrafter"/>
</dbReference>
<dbReference type="PROSITE" id="PS51381">
    <property type="entry name" value="C2_B9"/>
    <property type="match status" value="1"/>
</dbReference>
<gene>
    <name evidence="6" type="ORF">PPAR00522_LOCUS16096</name>
</gene>
<dbReference type="Pfam" id="PF07162">
    <property type="entry name" value="B9-C2"/>
    <property type="match status" value="1"/>
</dbReference>
<dbReference type="EMBL" id="HBFM01024815">
    <property type="protein sequence ID" value="CAD8782530.1"/>
    <property type="molecule type" value="Transcribed_RNA"/>
</dbReference>
<dbReference type="PANTHER" id="PTHR12968">
    <property type="entry name" value="B9 DOMAIN-CONTAINING"/>
    <property type="match status" value="1"/>
</dbReference>
<keyword evidence="2" id="KW-0963">Cytoplasm</keyword>
<dbReference type="GO" id="GO:0060271">
    <property type="term" value="P:cilium assembly"/>
    <property type="evidence" value="ECO:0007669"/>
    <property type="project" value="TreeGrafter"/>
</dbReference>
<evidence type="ECO:0008006" key="7">
    <source>
        <dbReference type="Google" id="ProtNLM"/>
    </source>
</evidence>